<accession>X1PCU0</accession>
<dbReference type="AlphaFoldDB" id="X1PCU0"/>
<keyword evidence="1" id="KW-0812">Transmembrane</keyword>
<comment type="caution">
    <text evidence="2">The sequence shown here is derived from an EMBL/GenBank/DDBJ whole genome shotgun (WGS) entry which is preliminary data.</text>
</comment>
<gene>
    <name evidence="2" type="ORF">S06H3_38898</name>
</gene>
<organism evidence="2">
    <name type="scientific">marine sediment metagenome</name>
    <dbReference type="NCBI Taxonomy" id="412755"/>
    <lineage>
        <taxon>unclassified sequences</taxon>
        <taxon>metagenomes</taxon>
        <taxon>ecological metagenomes</taxon>
    </lineage>
</organism>
<keyword evidence="1" id="KW-0472">Membrane</keyword>
<sequence>MKEVILKNNYWAPKDFNINKNKRRIRYVVKSKKLVVLIIFGIVIATVLAGQVVAAAGEVVEI</sequence>
<protein>
    <submittedName>
        <fullName evidence="2">Uncharacterized protein</fullName>
    </submittedName>
</protein>
<feature type="transmembrane region" description="Helical" evidence="1">
    <location>
        <begin position="34"/>
        <end position="56"/>
    </location>
</feature>
<keyword evidence="1" id="KW-1133">Transmembrane helix</keyword>
<reference evidence="2" key="1">
    <citation type="journal article" date="2014" name="Front. Microbiol.">
        <title>High frequency of phylogenetically diverse reductive dehalogenase-homologous genes in deep subseafloor sedimentary metagenomes.</title>
        <authorList>
            <person name="Kawai M."/>
            <person name="Futagami T."/>
            <person name="Toyoda A."/>
            <person name="Takaki Y."/>
            <person name="Nishi S."/>
            <person name="Hori S."/>
            <person name="Arai W."/>
            <person name="Tsubouchi T."/>
            <person name="Morono Y."/>
            <person name="Uchiyama I."/>
            <person name="Ito T."/>
            <person name="Fujiyama A."/>
            <person name="Inagaki F."/>
            <person name="Takami H."/>
        </authorList>
    </citation>
    <scope>NUCLEOTIDE SEQUENCE</scope>
    <source>
        <strain evidence="2">Expedition CK06-06</strain>
    </source>
</reference>
<feature type="non-terminal residue" evidence="2">
    <location>
        <position position="62"/>
    </location>
</feature>
<evidence type="ECO:0000313" key="2">
    <source>
        <dbReference type="EMBL" id="GAI40286.1"/>
    </source>
</evidence>
<evidence type="ECO:0000256" key="1">
    <source>
        <dbReference type="SAM" id="Phobius"/>
    </source>
</evidence>
<name>X1PCU0_9ZZZZ</name>
<proteinExistence type="predicted"/>
<dbReference type="EMBL" id="BARV01023747">
    <property type="protein sequence ID" value="GAI40286.1"/>
    <property type="molecule type" value="Genomic_DNA"/>
</dbReference>